<organism evidence="2 3">
    <name type="scientific">Hoeflea alexandrii</name>
    <dbReference type="NCBI Taxonomy" id="288436"/>
    <lineage>
        <taxon>Bacteria</taxon>
        <taxon>Pseudomonadati</taxon>
        <taxon>Pseudomonadota</taxon>
        <taxon>Alphaproteobacteria</taxon>
        <taxon>Hyphomicrobiales</taxon>
        <taxon>Rhizobiaceae</taxon>
        <taxon>Hoeflea</taxon>
    </lineage>
</organism>
<dbReference type="GO" id="GO:0016787">
    <property type="term" value="F:hydrolase activity"/>
    <property type="evidence" value="ECO:0007669"/>
    <property type="project" value="UniProtKB-KW"/>
</dbReference>
<sequence length="337" mass="35424">MIILLSILVLLLAGLAIWTRAKARDIEAQHPATGEMIDVGGYSLHAVHVPRPSGADLPALVFIHGASGNLLDQLVPFQPELEGRAEMLFIDRPGHGWSERGGAANDTPDGQAAAIARAMQAKGISSAIIIGHSFGGAIAASFALAHPEMTEGLVFLAPATHAWPGGIAWYYGLTRTPVIGPLFANTIALPAGLTRLESGSACVFAPNPKPDDYVSKTAPALVLRPQAFRFNAIDVANLKPYVTRVASRYSEIASPTVIITGDSDSVVLAHIHSEGLARDIEGSELVWIRNLGHKPDHVTTDLAVRAIEKVAGLEVDLKAAAARAEASLAEDSAVCQG</sequence>
<dbReference type="PANTHER" id="PTHR43798">
    <property type="entry name" value="MONOACYLGLYCEROL LIPASE"/>
    <property type="match status" value="1"/>
</dbReference>
<dbReference type="Gene3D" id="3.40.50.1820">
    <property type="entry name" value="alpha/beta hydrolase"/>
    <property type="match status" value="1"/>
</dbReference>
<keyword evidence="2" id="KW-0378">Hydrolase</keyword>
<dbReference type="RefSeq" id="WP_152007509.1">
    <property type="nucleotide sequence ID" value="NZ_JAAAML010000001.1"/>
</dbReference>
<dbReference type="SUPFAM" id="SSF53474">
    <property type="entry name" value="alpha/beta-Hydrolases"/>
    <property type="match status" value="1"/>
</dbReference>
<accession>A0ABT1CKW3</accession>
<dbReference type="InterPro" id="IPR000073">
    <property type="entry name" value="AB_hydrolase_1"/>
</dbReference>
<dbReference type="PRINTS" id="PR00111">
    <property type="entry name" value="ABHYDROLASE"/>
</dbReference>
<comment type="caution">
    <text evidence="2">The sequence shown here is derived from an EMBL/GenBank/DDBJ whole genome shotgun (WGS) entry which is preliminary data.</text>
</comment>
<evidence type="ECO:0000313" key="3">
    <source>
        <dbReference type="Proteomes" id="UP001320715"/>
    </source>
</evidence>
<gene>
    <name evidence="2" type="ORF">GTW23_01450</name>
</gene>
<reference evidence="2 3" key="1">
    <citation type="submission" date="2020-01" db="EMBL/GenBank/DDBJ databases">
        <title>Genomes of bacteria type strains.</title>
        <authorList>
            <person name="Chen J."/>
            <person name="Zhu S."/>
            <person name="Yang J."/>
        </authorList>
    </citation>
    <scope>NUCLEOTIDE SEQUENCE [LARGE SCALE GENOMIC DNA]</scope>
    <source>
        <strain evidence="2 3">DSM 16655</strain>
    </source>
</reference>
<dbReference type="InterPro" id="IPR029058">
    <property type="entry name" value="AB_hydrolase_fold"/>
</dbReference>
<evidence type="ECO:0000259" key="1">
    <source>
        <dbReference type="Pfam" id="PF00561"/>
    </source>
</evidence>
<proteinExistence type="predicted"/>
<keyword evidence="3" id="KW-1185">Reference proteome</keyword>
<protein>
    <submittedName>
        <fullName evidence="2">Alpha/beta fold hydrolase</fullName>
    </submittedName>
</protein>
<dbReference type="Pfam" id="PF00561">
    <property type="entry name" value="Abhydrolase_1"/>
    <property type="match status" value="1"/>
</dbReference>
<dbReference type="EMBL" id="JAAAML010000001">
    <property type="protein sequence ID" value="MCO6406825.1"/>
    <property type="molecule type" value="Genomic_DNA"/>
</dbReference>
<name>A0ABT1CKW3_9HYPH</name>
<dbReference type="InterPro" id="IPR050266">
    <property type="entry name" value="AB_hydrolase_sf"/>
</dbReference>
<evidence type="ECO:0000313" key="2">
    <source>
        <dbReference type="EMBL" id="MCO6406825.1"/>
    </source>
</evidence>
<dbReference type="Proteomes" id="UP001320715">
    <property type="component" value="Unassembled WGS sequence"/>
</dbReference>
<feature type="domain" description="AB hydrolase-1" evidence="1">
    <location>
        <begin position="58"/>
        <end position="293"/>
    </location>
</feature>
<dbReference type="PANTHER" id="PTHR43798:SF33">
    <property type="entry name" value="HYDROLASE, PUTATIVE (AFU_ORTHOLOGUE AFUA_2G14860)-RELATED"/>
    <property type="match status" value="1"/>
</dbReference>